<accession>A0A6J8CTR5</accession>
<dbReference type="EMBL" id="CACVKT020006109">
    <property type="protein sequence ID" value="CAC5399863.1"/>
    <property type="molecule type" value="Genomic_DNA"/>
</dbReference>
<evidence type="ECO:0000313" key="4">
    <source>
        <dbReference type="Proteomes" id="UP000507470"/>
    </source>
</evidence>
<dbReference type="InterPro" id="IPR013783">
    <property type="entry name" value="Ig-like_fold"/>
</dbReference>
<reference evidence="3 4" key="1">
    <citation type="submission" date="2020-06" db="EMBL/GenBank/DDBJ databases">
        <authorList>
            <person name="Li R."/>
            <person name="Bekaert M."/>
        </authorList>
    </citation>
    <scope>NUCLEOTIDE SEQUENCE [LARGE SCALE GENOMIC DNA]</scope>
    <source>
        <strain evidence="4">wild</strain>
    </source>
</reference>
<organism evidence="3 4">
    <name type="scientific">Mytilus coruscus</name>
    <name type="common">Sea mussel</name>
    <dbReference type="NCBI Taxonomy" id="42192"/>
    <lineage>
        <taxon>Eukaryota</taxon>
        <taxon>Metazoa</taxon>
        <taxon>Spiralia</taxon>
        <taxon>Lophotrochozoa</taxon>
        <taxon>Mollusca</taxon>
        <taxon>Bivalvia</taxon>
        <taxon>Autobranchia</taxon>
        <taxon>Pteriomorphia</taxon>
        <taxon>Mytilida</taxon>
        <taxon>Mytiloidea</taxon>
        <taxon>Mytilidae</taxon>
        <taxon>Mytilinae</taxon>
        <taxon>Mytilus</taxon>
    </lineage>
</organism>
<dbReference type="InterPro" id="IPR036179">
    <property type="entry name" value="Ig-like_dom_sf"/>
</dbReference>
<dbReference type="InterPro" id="IPR007110">
    <property type="entry name" value="Ig-like_dom"/>
</dbReference>
<dbReference type="SUPFAM" id="SSF48726">
    <property type="entry name" value="Immunoglobulin"/>
    <property type="match status" value="1"/>
</dbReference>
<dbReference type="Gene3D" id="2.60.40.10">
    <property type="entry name" value="Immunoglobulins"/>
    <property type="match status" value="1"/>
</dbReference>
<sequence length="282" mass="31066">MGGNVTLFCNTTSIKDTKVTWMKKSDVIVHHGLVFYPSKYMEYSSINGSFLTIMNTKVDDINVSYTCICDVFSYDAILKLNDSNYVVLPDAKNTTITWSLAEITLVNVAFHCVYPMPKCELFHNKSLLSTTYRSDHQNVDHFHNASISVISNSKICGGDIELRCTLMTLNLSVGSKHVLPACSEKHSELQTFSYMHVLVALCIAVGGCIATCIGAAGYFIRGIRKGMLYPGQEENYQTPVKKYGGKGYNGSCTLTCLCTVSNNISVYDISSQSCGHNNSCLL</sequence>
<proteinExistence type="predicted"/>
<keyword evidence="1" id="KW-0812">Transmembrane</keyword>
<dbReference type="OrthoDB" id="6121342at2759"/>
<feature type="transmembrane region" description="Helical" evidence="1">
    <location>
        <begin position="194"/>
        <end position="220"/>
    </location>
</feature>
<name>A0A6J8CTR5_MYTCO</name>
<feature type="domain" description="Ig-like" evidence="2">
    <location>
        <begin position="1"/>
        <end position="67"/>
    </location>
</feature>
<evidence type="ECO:0000256" key="1">
    <source>
        <dbReference type="SAM" id="Phobius"/>
    </source>
</evidence>
<dbReference type="Proteomes" id="UP000507470">
    <property type="component" value="Unassembled WGS sequence"/>
</dbReference>
<dbReference type="AlphaFoldDB" id="A0A6J8CTR5"/>
<protein>
    <recommendedName>
        <fullName evidence="2">Ig-like domain-containing protein</fullName>
    </recommendedName>
</protein>
<keyword evidence="1" id="KW-0472">Membrane</keyword>
<keyword evidence="1" id="KW-1133">Transmembrane helix</keyword>
<evidence type="ECO:0000259" key="2">
    <source>
        <dbReference type="PROSITE" id="PS50835"/>
    </source>
</evidence>
<gene>
    <name evidence="3" type="ORF">MCOR_34095</name>
</gene>
<evidence type="ECO:0000313" key="3">
    <source>
        <dbReference type="EMBL" id="CAC5399863.1"/>
    </source>
</evidence>
<dbReference type="PROSITE" id="PS50835">
    <property type="entry name" value="IG_LIKE"/>
    <property type="match status" value="1"/>
</dbReference>
<keyword evidence="4" id="KW-1185">Reference proteome</keyword>